<dbReference type="KEGG" id="cok:COCCU_09925"/>
<dbReference type="Pfam" id="PF16655">
    <property type="entry name" value="PhoD_N"/>
    <property type="match status" value="1"/>
</dbReference>
<dbReference type="EC" id="3.1.4.4" evidence="4"/>
<evidence type="ECO:0000313" key="4">
    <source>
        <dbReference type="EMBL" id="QGU07906.1"/>
    </source>
</evidence>
<dbReference type="GO" id="GO:0004630">
    <property type="term" value="F:phospholipase D activity"/>
    <property type="evidence" value="ECO:0007669"/>
    <property type="project" value="UniProtKB-EC"/>
</dbReference>
<gene>
    <name evidence="4" type="primary">pld</name>
    <name evidence="4" type="ORF">COCCU_09925</name>
</gene>
<protein>
    <submittedName>
        <fullName evidence="4">Phospholipase D</fullName>
        <ecNumber evidence="4">3.1.4.4</ecNumber>
    </submittedName>
</protein>
<dbReference type="Proteomes" id="UP000424462">
    <property type="component" value="Chromosome"/>
</dbReference>
<keyword evidence="1" id="KW-0732">Signal</keyword>
<keyword evidence="4" id="KW-0378">Hydrolase</keyword>
<dbReference type="InterPro" id="IPR018946">
    <property type="entry name" value="PhoD-like_MPP"/>
</dbReference>
<evidence type="ECO:0000256" key="1">
    <source>
        <dbReference type="SAM" id="SignalP"/>
    </source>
</evidence>
<feature type="signal peptide" evidence="1">
    <location>
        <begin position="1"/>
        <end position="28"/>
    </location>
</feature>
<dbReference type="SUPFAM" id="SSF56300">
    <property type="entry name" value="Metallo-dependent phosphatases"/>
    <property type="match status" value="1"/>
</dbReference>
<dbReference type="Pfam" id="PF09423">
    <property type="entry name" value="PhoD"/>
    <property type="match status" value="1"/>
</dbReference>
<organism evidence="4 5">
    <name type="scientific">Corynebacterium occultum</name>
    <dbReference type="NCBI Taxonomy" id="2675219"/>
    <lineage>
        <taxon>Bacteria</taxon>
        <taxon>Bacillati</taxon>
        <taxon>Actinomycetota</taxon>
        <taxon>Actinomycetes</taxon>
        <taxon>Mycobacteriales</taxon>
        <taxon>Corynebacteriaceae</taxon>
        <taxon>Corynebacterium</taxon>
    </lineage>
</organism>
<dbReference type="InterPro" id="IPR052900">
    <property type="entry name" value="Phospholipid_Metab_Enz"/>
</dbReference>
<dbReference type="InterPro" id="IPR029052">
    <property type="entry name" value="Metallo-depent_PP-like"/>
</dbReference>
<dbReference type="PANTHER" id="PTHR43606:SF2">
    <property type="entry name" value="ALKALINE PHOSPHATASE FAMILY PROTEIN (AFU_ORTHOLOGUE AFUA_5G03860)"/>
    <property type="match status" value="1"/>
</dbReference>
<dbReference type="InterPro" id="IPR032093">
    <property type="entry name" value="PhoD_N"/>
</dbReference>
<feature type="domain" description="PhoD-like phosphatase metallophosphatase" evidence="2">
    <location>
        <begin position="165"/>
        <end position="526"/>
    </location>
</feature>
<dbReference type="PANTHER" id="PTHR43606">
    <property type="entry name" value="PHOSPHATASE, PUTATIVE (AFU_ORTHOLOGUE AFUA_6G08710)-RELATED"/>
    <property type="match status" value="1"/>
</dbReference>
<dbReference type="EMBL" id="CP046455">
    <property type="protein sequence ID" value="QGU07906.1"/>
    <property type="molecule type" value="Genomic_DNA"/>
</dbReference>
<proteinExistence type="predicted"/>
<dbReference type="InterPro" id="IPR006311">
    <property type="entry name" value="TAT_signal"/>
</dbReference>
<dbReference type="PROSITE" id="PS51318">
    <property type="entry name" value="TAT"/>
    <property type="match status" value="1"/>
</dbReference>
<feature type="chain" id="PRO_5025593470" evidence="1">
    <location>
        <begin position="29"/>
        <end position="555"/>
    </location>
</feature>
<evidence type="ECO:0000313" key="5">
    <source>
        <dbReference type="Proteomes" id="UP000424462"/>
    </source>
</evidence>
<evidence type="ECO:0000259" key="2">
    <source>
        <dbReference type="Pfam" id="PF09423"/>
    </source>
</evidence>
<accession>A0A6B8WAN6</accession>
<evidence type="ECO:0000259" key="3">
    <source>
        <dbReference type="Pfam" id="PF16655"/>
    </source>
</evidence>
<name>A0A6B8WAN6_9CORY</name>
<dbReference type="InterPro" id="IPR038607">
    <property type="entry name" value="PhoD-like_sf"/>
</dbReference>
<reference evidence="4 5" key="1">
    <citation type="submission" date="2019-11" db="EMBL/GenBank/DDBJ databases">
        <title>Complete genome sequence of Corynebacterium kalinowskii 1959, a novel Corynebacterium species isolated from soil of a small paddock in Vilsendorf, Germany.</title>
        <authorList>
            <person name="Schaffert L."/>
            <person name="Ruwe M."/>
            <person name="Milse J."/>
            <person name="Hanuschka K."/>
            <person name="Ortseifen V."/>
            <person name="Droste J."/>
            <person name="Brandt D."/>
            <person name="Schlueter L."/>
            <person name="Kutter Y."/>
            <person name="Vinke S."/>
            <person name="Viehoefer P."/>
            <person name="Jacob L."/>
            <person name="Luebke N.-C."/>
            <person name="Schulte-Berndt E."/>
            <person name="Hain C."/>
            <person name="Linder M."/>
            <person name="Schmidt P."/>
            <person name="Wollenschlaeger L."/>
            <person name="Luttermann T."/>
            <person name="Thieme E."/>
            <person name="Hassa J."/>
            <person name="Haak M."/>
            <person name="Wittchen M."/>
            <person name="Mentz A."/>
            <person name="Persicke M."/>
            <person name="Busche T."/>
            <person name="Ruckert C."/>
        </authorList>
    </citation>
    <scope>NUCLEOTIDE SEQUENCE [LARGE SCALE GENOMIC DNA]</scope>
    <source>
        <strain evidence="4 5">2039</strain>
    </source>
</reference>
<keyword evidence="5" id="KW-1185">Reference proteome</keyword>
<dbReference type="RefSeq" id="WP_156231339.1">
    <property type="nucleotide sequence ID" value="NZ_CP046455.1"/>
</dbReference>
<dbReference type="CDD" id="cd07389">
    <property type="entry name" value="MPP_PhoD"/>
    <property type="match status" value="1"/>
</dbReference>
<dbReference type="AlphaFoldDB" id="A0A6B8WAN6"/>
<sequence length="555" mass="62140" precursor="true">MPNSVTRRQLLIGGAMLTPLAIAQPAFAQSSHVSAPTPAEAPVGTLPFLHGVASGDPLPHSVVLWTRVTPGAEAQPGSGLGPDTTLAWEVARDAKFQDVVKRGECLATAARDHTVHVDPWGLAADSVYYFRFLVLDGEFSGHVSPTGRTRTAPAFEASPEQLNIAVASCANWESGFFSAYRDIAHRAFEGELDLVVFLGDYIYEHATGEYTGKRGAFRIHEPTWELTTLQDYRRRYGRYRTDPELQVAHGALPWVAIWDDHESANNSWRDGAQNHSPREGEWHTRKTAAMQAHLEWLPIRAENSSRQVSLYRGFRFGNLLELNMLDLRSYRDQQATYLPPDQGLRTFNDGSRSIMGSEQFEWLRRRISTSDTSWNVIGSSVMFAPMNLLTLQDNPRTKVIADFLGTRITGVPFNPDQWDGYAAERHRLTALLAKKDTPLLALSGDVHTEWANALSHEGREIGVEMVCASVSAPNVDENLKLPADNPLSHLAEQLLRETNPHVRHVDLDSHGYSIARIRRDEVELRWLRVTDVERQGAPVHEHLRKTWRKGVGFIS</sequence>
<dbReference type="Gene3D" id="3.60.21.70">
    <property type="entry name" value="PhoD-like phosphatase"/>
    <property type="match status" value="1"/>
</dbReference>
<dbReference type="Gene3D" id="2.60.40.380">
    <property type="entry name" value="Purple acid phosphatase-like, N-terminal"/>
    <property type="match status" value="1"/>
</dbReference>
<feature type="domain" description="Phospholipase D N-terminal" evidence="3">
    <location>
        <begin position="50"/>
        <end position="151"/>
    </location>
</feature>